<dbReference type="OrthoDB" id="3199488at2"/>
<dbReference type="PATRIC" id="fig|1346330.5.peg.1149"/>
<evidence type="ECO:0000313" key="2">
    <source>
        <dbReference type="Proteomes" id="UP000016584"/>
    </source>
</evidence>
<organism evidence="1 2">
    <name type="scientific">Sphingobacterium paucimobilis HER1398</name>
    <dbReference type="NCBI Taxonomy" id="1346330"/>
    <lineage>
        <taxon>Bacteria</taxon>
        <taxon>Pseudomonadati</taxon>
        <taxon>Bacteroidota</taxon>
        <taxon>Sphingobacteriia</taxon>
        <taxon>Sphingobacteriales</taxon>
        <taxon>Sphingobacteriaceae</taxon>
        <taxon>Sphingobacterium</taxon>
    </lineage>
</organism>
<dbReference type="RefSeq" id="WP_021069327.1">
    <property type="nucleotide sequence ID" value="NZ_ATDL01000006.1"/>
</dbReference>
<gene>
    <name evidence="1" type="ORF">M472_16985</name>
</gene>
<reference evidence="1 2" key="1">
    <citation type="journal article" date="2013" name="Genome Announc.">
        <title>The Draft Genome Sequence of Sphingomonas paucimobilis Strain HER1398 (Proteobacteria), Host to the Giant PAU Phage, Indicates That It Is a Member of the Genus Sphingobacterium (Bacteroidetes).</title>
        <authorList>
            <person name="White R.A.III."/>
            <person name="Suttle C.A."/>
        </authorList>
    </citation>
    <scope>NUCLEOTIDE SEQUENCE [LARGE SCALE GENOMIC DNA]</scope>
    <source>
        <strain evidence="1 2">HER1398</strain>
    </source>
</reference>
<dbReference type="EMBL" id="ATDL01000006">
    <property type="protein sequence ID" value="ERJ60450.1"/>
    <property type="molecule type" value="Genomic_DNA"/>
</dbReference>
<dbReference type="Proteomes" id="UP000016584">
    <property type="component" value="Unassembled WGS sequence"/>
</dbReference>
<sequence>MENKDILMSEDILVKNLGWHKDSRGIFIKRPYPFAIKQDKNSKEFQVVDLYFPNDGLYSIEKKSILSIEDYNQIMTPILKETGSLNHTGIIDYQINCLMVSYGVSMESSLTKIKMLDEIVKSNQIRRFINQSFSSVNPLFRVSNLTEFLELKFQDNSDLSYIQDRLKKDDELSNEIKVKCKDTEDHLKQIFESAQPG</sequence>
<evidence type="ECO:0000313" key="1">
    <source>
        <dbReference type="EMBL" id="ERJ60450.1"/>
    </source>
</evidence>
<name>U2HYV9_9SPHI</name>
<comment type="caution">
    <text evidence="1">The sequence shown here is derived from an EMBL/GenBank/DDBJ whole genome shotgun (WGS) entry which is preliminary data.</text>
</comment>
<protein>
    <submittedName>
        <fullName evidence="1">Uncharacterized protein</fullName>
    </submittedName>
</protein>
<dbReference type="STRING" id="1346330.M472_16985"/>
<dbReference type="AlphaFoldDB" id="U2HYV9"/>
<keyword evidence="2" id="KW-1185">Reference proteome</keyword>
<accession>U2HYV9</accession>
<proteinExistence type="predicted"/>